<comment type="caution">
    <text evidence="1">The sequence shown here is derived from an EMBL/GenBank/DDBJ whole genome shotgun (WGS) entry which is preliminary data.</text>
</comment>
<dbReference type="AlphaFoldDB" id="A0A1V1NTI9"/>
<accession>A0A1V1NTI9</accession>
<sequence>MDKKDVQESNINNLLKRISFYLPYFSLKNIELLTEFKKEVIINNQNPVLIYNSGSDIPDYININRVFNIDYRSNPTDGWAWCRLVNFCLNDRPAFELSKSRFVNYVNTLLKLSYKKTYVFGTGSSLEKALDKDWSDGYRIVCNTIVRDPELWNHINPHFIVAGDAIFHFGFTPFASAFRRDLYDRFKETNTYFLYPELFHNIVIRDFEEFSNRLIPIPKGQYQKINVDLTQTFQLPSLHNVLGLLLLPLACTLSKNIYLWGFDGKAPGDKYFWSNSQKHSYPELFSDLQKAHPYFFEHFVPETDKTKYTNIAFGDLFEKILLKAEKEGYKFNMMHKSWTPKSSKNDLLK</sequence>
<proteinExistence type="predicted"/>
<name>A0A1V1NTI9_9BACT</name>
<organism evidence="1 2">
    <name type="scientific">Candidatus Magnetoglobus multicellularis str. Araruama</name>
    <dbReference type="NCBI Taxonomy" id="890399"/>
    <lineage>
        <taxon>Bacteria</taxon>
        <taxon>Pseudomonadati</taxon>
        <taxon>Thermodesulfobacteriota</taxon>
        <taxon>Desulfobacteria</taxon>
        <taxon>Desulfobacterales</taxon>
        <taxon>Desulfobacteraceae</taxon>
        <taxon>Candidatus Magnetoglobus</taxon>
    </lineage>
</organism>
<dbReference type="Proteomes" id="UP000189670">
    <property type="component" value="Unassembled WGS sequence"/>
</dbReference>
<protein>
    <submittedName>
        <fullName evidence="1">Uncharacterized protein</fullName>
    </submittedName>
</protein>
<evidence type="ECO:0000313" key="2">
    <source>
        <dbReference type="Proteomes" id="UP000189670"/>
    </source>
</evidence>
<evidence type="ECO:0000313" key="1">
    <source>
        <dbReference type="EMBL" id="ETR65888.1"/>
    </source>
</evidence>
<gene>
    <name evidence="1" type="ORF">OMM_05880</name>
</gene>
<reference evidence="2" key="1">
    <citation type="submission" date="2012-11" db="EMBL/GenBank/DDBJ databases">
        <authorList>
            <person name="Lucero-Rivera Y.E."/>
            <person name="Tovar-Ramirez D."/>
        </authorList>
    </citation>
    <scope>NUCLEOTIDE SEQUENCE [LARGE SCALE GENOMIC DNA]</scope>
    <source>
        <strain evidence="2">Araruama</strain>
    </source>
</reference>
<dbReference type="EMBL" id="ATBP01002410">
    <property type="protein sequence ID" value="ETR65888.1"/>
    <property type="molecule type" value="Genomic_DNA"/>
</dbReference>